<gene>
    <name evidence="3" type="ORF">LDC_03454</name>
</gene>
<feature type="compositionally biased region" description="Basic and acidic residues" evidence="1">
    <location>
        <begin position="901"/>
        <end position="922"/>
    </location>
</feature>
<dbReference type="AlphaFoldDB" id="F8UH66"/>
<protein>
    <submittedName>
        <fullName evidence="3">AsmA family protein</fullName>
    </submittedName>
</protein>
<sequence length="1221" mass="130087">TGASAFPLDFKLSRVYADVSILPLLKKKTVLNRLLLESPDVQLRLQPGVQEAAREEKPAAAGAKPAGIALPIEIGDLLVTKGRVRIEDGLTLPGKPMMRDFGDIEIKAKNLAPGREMLFDISMKGAAASGVGELKVQASFAGLTDSLALENPKLTVHAVLSSIHTDALKPYLGNAPWVQQLSGSLSLAVNYEGDLGSRHRAEGSLDLSRVAYTDPSLWEKAIAGTETKITCQADLKADDLTVEKLEVKVGSFSLRAQGSVLGFKKRPLIKDASFSATVPLLDSIPLFPWTILGDSAGFVRSIFEGGGKVEIEQAQLPPIDLAEPPATLVVLLNGIESTSRISGVSLEVSPGVPRMKNIDASVRLGEGAAQVQVLNAQFSTVDLPGISGKVAKLFEDPQIEATVKGRLRVNKDPVEELAIFFHRCGLKEMSGSADLDAAVVVDTSQPANFQVRGAIGLRDVHARASFSPARLEGLRADLTLTPEVAHITNLSTSVTVPAGPSTPAGRFDLGLEARVDEWSRRPVVTLQRMKTSPVALPVVASLIPWEKLGESAEPVKQTLLNGGMVTIEEAVLPKIELFNLPKSPVEVLPKAKAAAGFAGLTLEPNPGLPKFEDIRGRIKLENGVLTGTGVKGRMGPLSLPDLELRASRLGDRPKVAVKAKGPVQLAATSDERVEDLLKRYGLKSLVVSADVDVRADFDAASQEGWVADASLALGRVRAETYPEGVVLDDLQGRVTVNRKKAVNITAENIRGQVNQAPVRLSGKFLGVGTPNLLIEVKAGARQLDLAHLQELSPSLKKLGLGGTVDMDLDVYIPYAAARDSRLNGMLATKNLKFQLAHLKAEKGDSEFNLTGNIALIKSAQVQVNDTLLAVTGQIANPLEPNIQLHVTSPDLDLDRLIPPARAEKSGDKPSQEEGGRAPEKTVKTEWPPVAFKTTAHLQVDADTGRYKTIEFQKLKLDATYDRGVIKRGDLSFDMEGGQVAMTGSGDIKDPEHVTFTVNPNITSLKVERLATVLGVPDVSVSGPISLNGRLQGKTGSLKDLLASLDGSLDAQIGPGNFARIGRGGAMMARMLSLTSIKGILTGSVLEDFANKGLPYQKIIAQVDLKGGNMDLTKLRFESDAISIDARGRINLLEEQMDGGARLKPLGMVSTAMGAVPLVGKVAASFTEIYFKLSGSLDDPQVSIIPGQGVADAVEDQAKGVGSVFKGAADLLGREENKWIRK</sequence>
<reference evidence="3" key="1">
    <citation type="submission" date="2011-04" db="EMBL/GenBank/DDBJ databases">
        <title>Taxonomic and functional metagenomic profiling of the microbial community in the anoxic sediment of a brackish shallow lake (Laguna de Carrizo Central Spain).</title>
        <authorList>
            <consortium name="CONSOLIDER consortium CSD2007-00005"/>
            <person name="Guazzaroni M.-E."/>
            <person name="Richter M."/>
            <person name="Garcia-Salamanca A."/>
            <person name="Yarza P."/>
            <person name="Ferrer M."/>
        </authorList>
    </citation>
    <scope>NUCLEOTIDE SEQUENCE</scope>
</reference>
<feature type="region of interest" description="Disordered" evidence="1">
    <location>
        <begin position="900"/>
        <end position="922"/>
    </location>
</feature>
<accession>F8UH66</accession>
<dbReference type="Pfam" id="PF13116">
    <property type="entry name" value="YhdP"/>
    <property type="match status" value="1"/>
</dbReference>
<dbReference type="GO" id="GO:0005886">
    <property type="term" value="C:plasma membrane"/>
    <property type="evidence" value="ECO:0007669"/>
    <property type="project" value="TreeGrafter"/>
</dbReference>
<evidence type="ECO:0000256" key="1">
    <source>
        <dbReference type="SAM" id="MobiDB-lite"/>
    </source>
</evidence>
<name>F8UH66_9ZZZZ</name>
<organism evidence="3">
    <name type="scientific">uncultured microorganism</name>
    <dbReference type="NCBI Taxonomy" id="358574"/>
    <lineage>
        <taxon>unclassified sequences</taxon>
        <taxon>environmental samples</taxon>
    </lineage>
</organism>
<evidence type="ECO:0000259" key="2">
    <source>
        <dbReference type="Pfam" id="PF13116"/>
    </source>
</evidence>
<proteinExistence type="predicted"/>
<feature type="non-terminal residue" evidence="3">
    <location>
        <position position="1"/>
    </location>
</feature>
<feature type="domain" description="YhdP central" evidence="2">
    <location>
        <begin position="914"/>
        <end position="1181"/>
    </location>
</feature>
<dbReference type="InterPro" id="IPR025263">
    <property type="entry name" value="YhdP_central"/>
</dbReference>
<dbReference type="PANTHER" id="PTHR30441:SF4">
    <property type="entry name" value="PROTEIN ASMA"/>
    <property type="match status" value="1"/>
</dbReference>
<dbReference type="PANTHER" id="PTHR30441">
    <property type="entry name" value="DUF748 DOMAIN-CONTAINING PROTEIN"/>
    <property type="match status" value="1"/>
</dbReference>
<dbReference type="EMBL" id="JF805080">
    <property type="protein sequence ID" value="AEI30373.1"/>
    <property type="molecule type" value="Genomic_DNA"/>
</dbReference>
<dbReference type="InterPro" id="IPR052894">
    <property type="entry name" value="AsmA-related"/>
</dbReference>
<dbReference type="GO" id="GO:0090313">
    <property type="term" value="P:regulation of protein targeting to membrane"/>
    <property type="evidence" value="ECO:0007669"/>
    <property type="project" value="TreeGrafter"/>
</dbReference>
<evidence type="ECO:0000313" key="3">
    <source>
        <dbReference type="EMBL" id="AEI30373.1"/>
    </source>
</evidence>